<keyword evidence="14" id="KW-0234">DNA repair</keyword>
<evidence type="ECO:0000256" key="17">
    <source>
        <dbReference type="ARBA" id="ARBA00047995"/>
    </source>
</evidence>
<dbReference type="PROSITE" id="PS50234">
    <property type="entry name" value="VWFA"/>
    <property type="match status" value="1"/>
</dbReference>
<dbReference type="GO" id="GO:0043564">
    <property type="term" value="C:Ku70:Ku80 complex"/>
    <property type="evidence" value="ECO:0007669"/>
    <property type="project" value="TreeGrafter"/>
</dbReference>
<reference evidence="20" key="1">
    <citation type="journal article" date="2010" name="Genome Res.">
        <title>Population genomic sequencing of Coccidioides fungi reveals recent hybridization and transposon control.</title>
        <authorList>
            <person name="Neafsey D.E."/>
            <person name="Barker B.M."/>
            <person name="Sharpton T.J."/>
            <person name="Stajich J.E."/>
            <person name="Park D.J."/>
            <person name="Whiston E."/>
            <person name="Hung C.-Y."/>
            <person name="McMahan C."/>
            <person name="White J."/>
            <person name="Sykes S."/>
            <person name="Heiman D."/>
            <person name="Young S."/>
            <person name="Zeng Q."/>
            <person name="Abouelleil A."/>
            <person name="Aftuck L."/>
            <person name="Bessette D."/>
            <person name="Brown A."/>
            <person name="FitzGerald M."/>
            <person name="Lui A."/>
            <person name="Macdonald J.P."/>
            <person name="Priest M."/>
            <person name="Orbach M.J."/>
            <person name="Galgiani J.N."/>
            <person name="Kirkland T.N."/>
            <person name="Cole G.T."/>
            <person name="Birren B.W."/>
            <person name="Henn M.R."/>
            <person name="Taylor J.W."/>
            <person name="Rounsley S.D."/>
        </authorList>
    </citation>
    <scope>NUCLEOTIDE SEQUENCE [LARGE SCALE GENOMIC DNA]</scope>
    <source>
        <strain evidence="20">RMSCC 3703</strain>
    </source>
</reference>
<proteinExistence type="predicted"/>
<evidence type="ECO:0000256" key="3">
    <source>
        <dbReference type="ARBA" id="ARBA00011584"/>
    </source>
</evidence>
<comment type="catalytic activity">
    <reaction evidence="17">
        <text>ATP + H2O = ADP + phosphate + H(+)</text>
        <dbReference type="Rhea" id="RHEA:13065"/>
        <dbReference type="ChEBI" id="CHEBI:15377"/>
        <dbReference type="ChEBI" id="CHEBI:15378"/>
        <dbReference type="ChEBI" id="CHEBI:30616"/>
        <dbReference type="ChEBI" id="CHEBI:43474"/>
        <dbReference type="ChEBI" id="CHEBI:456216"/>
        <dbReference type="EC" id="3.6.4.12"/>
    </reaction>
</comment>
<comment type="subcellular location">
    <subcellularLocation>
        <location evidence="2">Chromosome</location>
        <location evidence="2">Telomere</location>
    </subcellularLocation>
    <subcellularLocation>
        <location evidence="1">Nucleus</location>
    </subcellularLocation>
</comment>
<gene>
    <name evidence="19" type="ORF">CISG_09377</name>
</gene>
<keyword evidence="5" id="KW-0158">Chromosome</keyword>
<evidence type="ECO:0000256" key="5">
    <source>
        <dbReference type="ARBA" id="ARBA00022454"/>
    </source>
</evidence>
<dbReference type="SUPFAM" id="SSF53300">
    <property type="entry name" value="vWA-like"/>
    <property type="match status" value="1"/>
</dbReference>
<evidence type="ECO:0000256" key="13">
    <source>
        <dbReference type="ARBA" id="ARBA00023172"/>
    </source>
</evidence>
<keyword evidence="15" id="KW-0539">Nucleus</keyword>
<dbReference type="EC" id="3.6.4.12" evidence="4"/>
<dbReference type="GO" id="GO:0003678">
    <property type="term" value="F:DNA helicase activity"/>
    <property type="evidence" value="ECO:0007669"/>
    <property type="project" value="UniProtKB-EC"/>
</dbReference>
<keyword evidence="13" id="KW-0233">DNA recombination</keyword>
<evidence type="ECO:0000313" key="19">
    <source>
        <dbReference type="EMBL" id="KMU81909.1"/>
    </source>
</evidence>
<name>A0A0J8R9Z2_COCIT</name>
<evidence type="ECO:0000256" key="2">
    <source>
        <dbReference type="ARBA" id="ARBA00004574"/>
    </source>
</evidence>
<evidence type="ECO:0000256" key="12">
    <source>
        <dbReference type="ARBA" id="ARBA00023125"/>
    </source>
</evidence>
<evidence type="ECO:0000256" key="10">
    <source>
        <dbReference type="ARBA" id="ARBA00022840"/>
    </source>
</evidence>
<evidence type="ECO:0000256" key="7">
    <source>
        <dbReference type="ARBA" id="ARBA00022763"/>
    </source>
</evidence>
<dbReference type="PANTHER" id="PTHR12604">
    <property type="entry name" value="KU AUTOANTIGEN DNA HELICASE"/>
    <property type="match status" value="1"/>
</dbReference>
<keyword evidence="11" id="KW-0779">Telomere</keyword>
<evidence type="ECO:0000256" key="16">
    <source>
        <dbReference type="ARBA" id="ARBA00024890"/>
    </source>
</evidence>
<dbReference type="Pfam" id="PF02735">
    <property type="entry name" value="Ku"/>
    <property type="match status" value="1"/>
</dbReference>
<evidence type="ECO:0000256" key="6">
    <source>
        <dbReference type="ARBA" id="ARBA00022741"/>
    </source>
</evidence>
<feature type="domain" description="VWFA" evidence="18">
    <location>
        <begin position="1"/>
        <end position="137"/>
    </location>
</feature>
<dbReference type="Gene3D" id="2.40.290.10">
    <property type="match status" value="1"/>
</dbReference>
<dbReference type="GO" id="GO:0016787">
    <property type="term" value="F:hydrolase activity"/>
    <property type="evidence" value="ECO:0007669"/>
    <property type="project" value="UniProtKB-KW"/>
</dbReference>
<organism evidence="19 20">
    <name type="scientific">Coccidioides immitis RMSCC 3703</name>
    <dbReference type="NCBI Taxonomy" id="454286"/>
    <lineage>
        <taxon>Eukaryota</taxon>
        <taxon>Fungi</taxon>
        <taxon>Dikarya</taxon>
        <taxon>Ascomycota</taxon>
        <taxon>Pezizomycotina</taxon>
        <taxon>Eurotiomycetes</taxon>
        <taxon>Eurotiomycetidae</taxon>
        <taxon>Onygenales</taxon>
        <taxon>Onygenaceae</taxon>
        <taxon>Coccidioides</taxon>
    </lineage>
</organism>
<evidence type="ECO:0000256" key="11">
    <source>
        <dbReference type="ARBA" id="ARBA00022895"/>
    </source>
</evidence>
<evidence type="ECO:0000256" key="15">
    <source>
        <dbReference type="ARBA" id="ARBA00023242"/>
    </source>
</evidence>
<dbReference type="GO" id="GO:0003690">
    <property type="term" value="F:double-stranded DNA binding"/>
    <property type="evidence" value="ECO:0007669"/>
    <property type="project" value="TreeGrafter"/>
</dbReference>
<dbReference type="InterPro" id="IPR016194">
    <property type="entry name" value="SPOC-like_C_dom_sf"/>
</dbReference>
<dbReference type="STRING" id="454286.A0A0J8R9Z2"/>
<dbReference type="GO" id="GO:0005524">
    <property type="term" value="F:ATP binding"/>
    <property type="evidence" value="ECO:0007669"/>
    <property type="project" value="UniProtKB-KW"/>
</dbReference>
<dbReference type="SUPFAM" id="SSF100939">
    <property type="entry name" value="SPOC domain-like"/>
    <property type="match status" value="1"/>
</dbReference>
<keyword evidence="9" id="KW-0347">Helicase</keyword>
<dbReference type="GO" id="GO:0000723">
    <property type="term" value="P:telomere maintenance"/>
    <property type="evidence" value="ECO:0007669"/>
    <property type="project" value="TreeGrafter"/>
</dbReference>
<dbReference type="GO" id="GO:0042162">
    <property type="term" value="F:telomeric DNA binding"/>
    <property type="evidence" value="ECO:0007669"/>
    <property type="project" value="TreeGrafter"/>
</dbReference>
<evidence type="ECO:0000256" key="4">
    <source>
        <dbReference type="ARBA" id="ARBA00012551"/>
    </source>
</evidence>
<comment type="subunit">
    <text evidence="3">Heterodimer of Ku70 and Ku80.</text>
</comment>
<dbReference type="GO" id="GO:0000781">
    <property type="term" value="C:chromosome, telomeric region"/>
    <property type="evidence" value="ECO:0007669"/>
    <property type="project" value="UniProtKB-SubCell"/>
</dbReference>
<dbReference type="GO" id="GO:0006310">
    <property type="term" value="P:DNA recombination"/>
    <property type="evidence" value="ECO:0007669"/>
    <property type="project" value="UniProtKB-KW"/>
</dbReference>
<sequence length="317" mass="34965">MAEKEATVYIVDVSTGRKTATVGVVGLRTDGSSNPLWEKDEEESYAHLSVFQEIGQMLMPDIRKLRDLVKPSNTNQGDAISSIILAIDMIVRYCKRLKYKRKIVLVTDGRSTMDSDGIDSIVSKIKEEGIELVILGVDFDDPDYGFKEEDKDPFKVNTCRREMTTPRIKVVRGIPSFRGDLRLGDPSQYSTGLTIQVERYYRTYVARPPAASAFALSIAPPKGQSTAESSVTLQNGDSTVETASASNNLSGVRNARSYQVIDENAPGGKKEVEQDDLAKGYEYGRTAVHISESDEVITKLDTTAALEFIGFIQSENV</sequence>
<keyword evidence="7" id="KW-0227">DNA damage</keyword>
<keyword evidence="8" id="KW-0378">Hydrolase</keyword>
<dbReference type="AlphaFoldDB" id="A0A0J8R9Z2"/>
<evidence type="ECO:0000256" key="1">
    <source>
        <dbReference type="ARBA" id="ARBA00004123"/>
    </source>
</evidence>
<keyword evidence="12" id="KW-0238">DNA-binding</keyword>
<dbReference type="EMBL" id="DS268208">
    <property type="protein sequence ID" value="KMU81909.1"/>
    <property type="molecule type" value="Genomic_DNA"/>
</dbReference>
<dbReference type="PANTHER" id="PTHR12604:SF4">
    <property type="entry name" value="X-RAY REPAIR CROSS-COMPLEMENTING PROTEIN 5"/>
    <property type="match status" value="1"/>
</dbReference>
<protein>
    <recommendedName>
        <fullName evidence="4">DNA helicase</fullName>
        <ecNumber evidence="4">3.6.4.12</ecNumber>
    </recommendedName>
</protein>
<keyword evidence="10" id="KW-0067">ATP-binding</keyword>
<keyword evidence="6" id="KW-0547">Nucleotide-binding</keyword>
<evidence type="ECO:0000256" key="14">
    <source>
        <dbReference type="ARBA" id="ARBA00023204"/>
    </source>
</evidence>
<dbReference type="Pfam" id="PF03731">
    <property type="entry name" value="Ku_N"/>
    <property type="match status" value="1"/>
</dbReference>
<evidence type="ECO:0000256" key="9">
    <source>
        <dbReference type="ARBA" id="ARBA00022806"/>
    </source>
</evidence>
<evidence type="ECO:0000259" key="18">
    <source>
        <dbReference type="PROSITE" id="PS50234"/>
    </source>
</evidence>
<dbReference type="GO" id="GO:0006303">
    <property type="term" value="P:double-strand break repair via nonhomologous end joining"/>
    <property type="evidence" value="ECO:0007669"/>
    <property type="project" value="InterPro"/>
</dbReference>
<dbReference type="Proteomes" id="UP000054559">
    <property type="component" value="Unassembled WGS sequence"/>
</dbReference>
<dbReference type="InterPro" id="IPR005161">
    <property type="entry name" value="Ku_N"/>
</dbReference>
<evidence type="ECO:0000256" key="8">
    <source>
        <dbReference type="ARBA" id="ARBA00022801"/>
    </source>
</evidence>
<dbReference type="InterPro" id="IPR006164">
    <property type="entry name" value="DNA_bd_Ku70/Ku80"/>
</dbReference>
<dbReference type="InterPro" id="IPR036465">
    <property type="entry name" value="vWFA_dom_sf"/>
</dbReference>
<comment type="function">
    <text evidence="16">Single-stranded DNA-dependent ATP-dependent helicase. Involved in non-homologous end joining (NHEJ) DNA double strand break repair. DNA-binding is sequence-independent but has a high affinity to nicks in double-stranded DNA and to the ends of duplex DNA. Binds to naturally occurring chromosomal ends, and therefore provides chromosomal end protection. Required also for telomere recombination to repair telomeric ends in the absence of telomerase. KU70, of the KU70/KU80 heterodimer, binds to the stem loop of TLC1, the RNA component of telomerase. Involved in telomere maintenance. Interacts with telomeric repeats and subtelomeric sequences thereby controlling telomere length and protecting against subtelomeric rearrangement. Maintains telomeric chromatin, which is involved in silencing the expression of genes located at the telomere. Required for mating-type switching.</text>
</comment>
<evidence type="ECO:0000313" key="20">
    <source>
        <dbReference type="Proteomes" id="UP000054559"/>
    </source>
</evidence>
<dbReference type="Gene3D" id="3.40.50.410">
    <property type="entry name" value="von Willebrand factor, type A domain"/>
    <property type="match status" value="1"/>
</dbReference>
<dbReference type="InterPro" id="IPR002035">
    <property type="entry name" value="VWF_A"/>
</dbReference>
<accession>A0A0J8R9Z2</accession>